<dbReference type="Proteomes" id="UP001432027">
    <property type="component" value="Unassembled WGS sequence"/>
</dbReference>
<dbReference type="EMBL" id="BTSX01000002">
    <property type="protein sequence ID" value="GMS83517.1"/>
    <property type="molecule type" value="Genomic_DNA"/>
</dbReference>
<comment type="caution">
    <text evidence="1">The sequence shown here is derived from an EMBL/GenBank/DDBJ whole genome shotgun (WGS) entry which is preliminary data.</text>
</comment>
<feature type="non-terminal residue" evidence="1">
    <location>
        <position position="1"/>
    </location>
</feature>
<accession>A0AAV5SJJ7</accession>
<evidence type="ECO:0000313" key="1">
    <source>
        <dbReference type="EMBL" id="GMS83517.1"/>
    </source>
</evidence>
<keyword evidence="2" id="KW-1185">Reference proteome</keyword>
<name>A0AAV5SJJ7_9BILA</name>
<sequence length="127" mass="14150">SLLCAREEWSIQLCVLLHMASTCYYSMNKPGNYENVPRLKPFDLAETPCGGIEKSDLPSICSDVTSFLISSISGLTANLSMGATRLTWARESSVMITFNPSSSIGRISHEEDFLKKILEEDREEILL</sequence>
<proteinExistence type="predicted"/>
<protein>
    <submittedName>
        <fullName evidence="1">Uncharacterized protein</fullName>
    </submittedName>
</protein>
<gene>
    <name evidence="1" type="ORF">PENTCL1PPCAC_5692</name>
</gene>
<dbReference type="AlphaFoldDB" id="A0AAV5SJJ7"/>
<reference evidence="1" key="1">
    <citation type="submission" date="2023-10" db="EMBL/GenBank/DDBJ databases">
        <title>Genome assembly of Pristionchus species.</title>
        <authorList>
            <person name="Yoshida K."/>
            <person name="Sommer R.J."/>
        </authorList>
    </citation>
    <scope>NUCLEOTIDE SEQUENCE</scope>
    <source>
        <strain evidence="1">RS0144</strain>
    </source>
</reference>
<organism evidence="1 2">
    <name type="scientific">Pristionchus entomophagus</name>
    <dbReference type="NCBI Taxonomy" id="358040"/>
    <lineage>
        <taxon>Eukaryota</taxon>
        <taxon>Metazoa</taxon>
        <taxon>Ecdysozoa</taxon>
        <taxon>Nematoda</taxon>
        <taxon>Chromadorea</taxon>
        <taxon>Rhabditida</taxon>
        <taxon>Rhabditina</taxon>
        <taxon>Diplogasteromorpha</taxon>
        <taxon>Diplogasteroidea</taxon>
        <taxon>Neodiplogasteridae</taxon>
        <taxon>Pristionchus</taxon>
    </lineage>
</organism>
<evidence type="ECO:0000313" key="2">
    <source>
        <dbReference type="Proteomes" id="UP001432027"/>
    </source>
</evidence>